<dbReference type="InterPro" id="IPR017853">
    <property type="entry name" value="GH"/>
</dbReference>
<evidence type="ECO:0000313" key="8">
    <source>
        <dbReference type="Proteomes" id="UP000619260"/>
    </source>
</evidence>
<keyword evidence="3" id="KW-0746">Sphingolipid metabolism</keyword>
<comment type="similarity">
    <text evidence="1">Belongs to the glycosyl hydrolase 59 family.</text>
</comment>
<reference evidence="7" key="1">
    <citation type="submission" date="2021-01" db="EMBL/GenBank/DDBJ databases">
        <title>Whole genome shotgun sequence of Virgisporangium aliadipatigenens NBRC 105644.</title>
        <authorList>
            <person name="Komaki H."/>
            <person name="Tamura T."/>
        </authorList>
    </citation>
    <scope>NUCLEOTIDE SEQUENCE</scope>
    <source>
        <strain evidence="7">NBRC 105644</strain>
    </source>
</reference>
<dbReference type="Pfam" id="PF21708">
    <property type="entry name" value="Glyco_hydro_59_C"/>
    <property type="match status" value="1"/>
</dbReference>
<organism evidence="7 8">
    <name type="scientific">Virgisporangium aliadipatigenens</name>
    <dbReference type="NCBI Taxonomy" id="741659"/>
    <lineage>
        <taxon>Bacteria</taxon>
        <taxon>Bacillati</taxon>
        <taxon>Actinomycetota</taxon>
        <taxon>Actinomycetes</taxon>
        <taxon>Micromonosporales</taxon>
        <taxon>Micromonosporaceae</taxon>
        <taxon>Virgisporangium</taxon>
    </lineage>
</organism>
<dbReference type="InterPro" id="IPR000772">
    <property type="entry name" value="Ricin_B_lectin"/>
</dbReference>
<dbReference type="Gene3D" id="2.60.120.560">
    <property type="entry name" value="Exo-inulinase, domain 1"/>
    <property type="match status" value="1"/>
</dbReference>
<keyword evidence="8" id="KW-1185">Reference proteome</keyword>
<dbReference type="Proteomes" id="UP000619260">
    <property type="component" value="Unassembled WGS sequence"/>
</dbReference>
<dbReference type="Gene3D" id="3.20.20.80">
    <property type="entry name" value="Glycosidases"/>
    <property type="match status" value="1"/>
</dbReference>
<dbReference type="GO" id="GO:0016020">
    <property type="term" value="C:membrane"/>
    <property type="evidence" value="ECO:0007669"/>
    <property type="project" value="GOC"/>
</dbReference>
<dbReference type="SUPFAM" id="SSF50370">
    <property type="entry name" value="Ricin B-like lectins"/>
    <property type="match status" value="1"/>
</dbReference>
<dbReference type="InterPro" id="IPR013320">
    <property type="entry name" value="ConA-like_dom_sf"/>
</dbReference>
<dbReference type="EC" id="3.2.1.46" evidence="2"/>
<evidence type="ECO:0000313" key="7">
    <source>
        <dbReference type="EMBL" id="GIJ44045.1"/>
    </source>
</evidence>
<dbReference type="Pfam" id="PF02057">
    <property type="entry name" value="Glyco_hydro_59"/>
    <property type="match status" value="1"/>
</dbReference>
<evidence type="ECO:0000259" key="6">
    <source>
        <dbReference type="SMART" id="SM00458"/>
    </source>
</evidence>
<dbReference type="PROSITE" id="PS50231">
    <property type="entry name" value="RICIN_B_LECTIN"/>
    <property type="match status" value="1"/>
</dbReference>
<dbReference type="InterPro" id="IPR049162">
    <property type="entry name" value="GH59_C"/>
</dbReference>
<proteinExistence type="inferred from homology"/>
<dbReference type="InterPro" id="IPR049161">
    <property type="entry name" value="GH59_cat"/>
</dbReference>
<evidence type="ECO:0000256" key="5">
    <source>
        <dbReference type="ARBA" id="ARBA00033098"/>
    </source>
</evidence>
<dbReference type="GO" id="GO:0006683">
    <property type="term" value="P:galactosylceramide catabolic process"/>
    <property type="evidence" value="ECO:0007669"/>
    <property type="project" value="InterPro"/>
</dbReference>
<keyword evidence="4" id="KW-0442">Lipid degradation</keyword>
<evidence type="ECO:0000256" key="2">
    <source>
        <dbReference type="ARBA" id="ARBA00012657"/>
    </source>
</evidence>
<keyword evidence="4" id="KW-0443">Lipid metabolism</keyword>
<evidence type="ECO:0000256" key="1">
    <source>
        <dbReference type="ARBA" id="ARBA00005637"/>
    </source>
</evidence>
<dbReference type="SUPFAM" id="SSF51445">
    <property type="entry name" value="(Trans)glycosidases"/>
    <property type="match status" value="1"/>
</dbReference>
<dbReference type="PANTHER" id="PTHR15172">
    <property type="entry name" value="GALACTOCEREBROSIDASE"/>
    <property type="match status" value="1"/>
</dbReference>
<dbReference type="SUPFAM" id="SSF49899">
    <property type="entry name" value="Concanavalin A-like lectins/glucanases"/>
    <property type="match status" value="1"/>
</dbReference>
<dbReference type="Pfam" id="PF00652">
    <property type="entry name" value="Ricin_B_lectin"/>
    <property type="match status" value="1"/>
</dbReference>
<sequence>MRIDGGALGRTFDGVGAISGGGGNSRLLRDYPQAQRDQILDYLFKPGYGAAVQLLKLEIGGDGNSTDGAEPSHQHTRGDVNCDAGYEFWLAEQAVARNPSIRLAALAWTAPGWIGGGNFWSDDMIAYDISWLDCARAHGLSIGYLGGWNERGHDSGWYKRLRTALDAAGYGAVQLVGDDTSWDMADEFAGDPALRNAIGVLGNHYVCGYLSQAEQCSSTQAARNSGKPLWASEFGSQDYDSGVVPYIRTLNRGYLDGGLTGFMNWPLIAAITPNLPFGTVGLMGAASPWSGAYRVGRNLWANAHYAQFAQPGWRYVTGAAGGYLDGNRANGSYVTLAAPNGRDYSTIYETSGATAAQTVSVTVAGGLNAGTVHVWDTDLGSATEHFVKRADVTPSGGSYTLTLQPNHIYSVTTTTGQGKGTAASPTASALALPYADDFESYAPRTLPRYTEDMQGAFEVRPCGSGRCLQQVVPQRPINWQGDSDAYTLIGDPSWRNYTVAVDVNLQQPGTVTLLGRAGTQLRPQDRQGAYQLRINETGAWSVVAHGTSGNVRTLASGSRSALGINTWHRVSLGFSGSRVTATVDGVQLAAFNDSAFGYGQAGIGVVGYQTDLFDNVSVTANGVGDGIVGGLLRGDESGRCADVPGASTANDTVVTLWDCHDGANQTWALTPAGELRVYGTKCLDARGGGTTDGTPVISYDCTGGTNQKWTVTAEGRVVGVASGKCLDATAHGTANSTPLELWTCTGAANQRWHRS</sequence>
<comment type="caution">
    <text evidence="7">The sequence shown here is derived from an EMBL/GenBank/DDBJ whole genome shotgun (WGS) entry which is preliminary data.</text>
</comment>
<name>A0A8J3YHE1_9ACTN</name>
<evidence type="ECO:0000256" key="3">
    <source>
        <dbReference type="ARBA" id="ARBA00022919"/>
    </source>
</evidence>
<dbReference type="AlphaFoldDB" id="A0A8J3YHE1"/>
<dbReference type="Gene3D" id="3.20.20.70">
    <property type="entry name" value="Aldolase class I"/>
    <property type="match status" value="1"/>
</dbReference>
<dbReference type="InterPro" id="IPR001286">
    <property type="entry name" value="Glyco_hydro_59"/>
</dbReference>
<dbReference type="InterPro" id="IPR013785">
    <property type="entry name" value="Aldolase_TIM"/>
</dbReference>
<evidence type="ECO:0000256" key="4">
    <source>
        <dbReference type="ARBA" id="ARBA00022963"/>
    </source>
</evidence>
<dbReference type="EMBL" id="BOPF01000003">
    <property type="protein sequence ID" value="GIJ44045.1"/>
    <property type="molecule type" value="Genomic_DNA"/>
</dbReference>
<dbReference type="Gene3D" id="2.80.10.50">
    <property type="match status" value="1"/>
</dbReference>
<dbReference type="CDD" id="cd23418">
    <property type="entry name" value="beta-trefoil_Ricin_XLN-like"/>
    <property type="match status" value="1"/>
</dbReference>
<dbReference type="SMART" id="SM00458">
    <property type="entry name" value="RICIN"/>
    <property type="match status" value="1"/>
</dbReference>
<accession>A0A8J3YHE1</accession>
<protein>
    <recommendedName>
        <fullName evidence="2">galactosylceramidase</fullName>
        <ecNumber evidence="2">3.2.1.46</ecNumber>
    </recommendedName>
    <alternativeName>
        <fullName evidence="5">Galactosylceramidase</fullName>
    </alternativeName>
</protein>
<feature type="domain" description="Ricin B lectin" evidence="6">
    <location>
        <begin position="628"/>
        <end position="755"/>
    </location>
</feature>
<gene>
    <name evidence="7" type="ORF">Val02_09310</name>
</gene>
<dbReference type="GO" id="GO:0004336">
    <property type="term" value="F:galactosylceramidase activity"/>
    <property type="evidence" value="ECO:0007669"/>
    <property type="project" value="UniProtKB-EC"/>
</dbReference>
<dbReference type="InterPro" id="IPR035992">
    <property type="entry name" value="Ricin_B-like_lectins"/>
</dbReference>
<dbReference type="GO" id="GO:0005764">
    <property type="term" value="C:lysosome"/>
    <property type="evidence" value="ECO:0007669"/>
    <property type="project" value="TreeGrafter"/>
</dbReference>
<dbReference type="PANTHER" id="PTHR15172:SF1">
    <property type="entry name" value="GALACTOCEREBROSIDASE"/>
    <property type="match status" value="1"/>
</dbReference>